<evidence type="ECO:0000313" key="1">
    <source>
        <dbReference type="EMBL" id="KIL44151.1"/>
    </source>
</evidence>
<dbReference type="EMBL" id="JXRP01000019">
    <property type="protein sequence ID" value="KIL44151.1"/>
    <property type="molecule type" value="Genomic_DNA"/>
</dbReference>
<dbReference type="Pfam" id="PF19618">
    <property type="entry name" value="DUF6123"/>
    <property type="match status" value="1"/>
</dbReference>
<dbReference type="InterPro" id="IPR046126">
    <property type="entry name" value="DUF6123"/>
</dbReference>
<gene>
    <name evidence="1" type="ORF">KP78_31150</name>
</gene>
<reference evidence="1 2" key="1">
    <citation type="submission" date="2015-01" db="EMBL/GenBank/DDBJ databases">
        <title>Genome sequencing of Jeotgalibacillus soli.</title>
        <authorList>
            <person name="Goh K.M."/>
            <person name="Chan K.-G."/>
            <person name="Yaakop A.S."/>
            <person name="Ee R."/>
            <person name="Gan H.M."/>
            <person name="Chan C.S."/>
        </authorList>
    </citation>
    <scope>NUCLEOTIDE SEQUENCE [LARGE SCALE GENOMIC DNA]</scope>
    <source>
        <strain evidence="1 2">P9</strain>
    </source>
</reference>
<proteinExistence type="predicted"/>
<dbReference type="RefSeq" id="WP_041090062.1">
    <property type="nucleotide sequence ID" value="NZ_JXRP01000019.1"/>
</dbReference>
<dbReference type="PATRIC" id="fig|889306.3.peg.3127"/>
<protein>
    <submittedName>
        <fullName evidence="1">Uncharacterized protein</fullName>
    </submittedName>
</protein>
<dbReference type="STRING" id="889306.KP78_31150"/>
<keyword evidence="2" id="KW-1185">Reference proteome</keyword>
<sequence>MKHQSLEDFLADLETKGFKLGDEAIGFIYFGRKYTEASDIIIQVAIEVTLKVQQRFDSSFYMSVLEELVRTKYKSRGTMLKHFKDKGIKM</sequence>
<dbReference type="Proteomes" id="UP000031938">
    <property type="component" value="Unassembled WGS sequence"/>
</dbReference>
<evidence type="ECO:0000313" key="2">
    <source>
        <dbReference type="Proteomes" id="UP000031938"/>
    </source>
</evidence>
<accession>A0A0C2VI18</accession>
<dbReference type="OrthoDB" id="2453381at2"/>
<name>A0A0C2VI18_9BACL</name>
<organism evidence="1 2">
    <name type="scientific">Jeotgalibacillus soli</name>
    <dbReference type="NCBI Taxonomy" id="889306"/>
    <lineage>
        <taxon>Bacteria</taxon>
        <taxon>Bacillati</taxon>
        <taxon>Bacillota</taxon>
        <taxon>Bacilli</taxon>
        <taxon>Bacillales</taxon>
        <taxon>Caryophanaceae</taxon>
        <taxon>Jeotgalibacillus</taxon>
    </lineage>
</organism>
<comment type="caution">
    <text evidence="1">The sequence shown here is derived from an EMBL/GenBank/DDBJ whole genome shotgun (WGS) entry which is preliminary data.</text>
</comment>
<dbReference type="AlphaFoldDB" id="A0A0C2VI18"/>